<keyword evidence="1" id="KW-1133">Transmembrane helix</keyword>
<comment type="caution">
    <text evidence="4">The sequence shown here is derived from an EMBL/GenBank/DDBJ whole genome shotgun (WGS) entry which is preliminary data.</text>
</comment>
<protein>
    <submittedName>
        <fullName evidence="4">Glycosyltransferase WbuB</fullName>
    </submittedName>
</protein>
<dbReference type="InterPro" id="IPR028098">
    <property type="entry name" value="Glyco_trans_4-like_N"/>
</dbReference>
<evidence type="ECO:0000313" key="4">
    <source>
        <dbReference type="EMBL" id="GIO26915.1"/>
    </source>
</evidence>
<dbReference type="EMBL" id="BORP01000002">
    <property type="protein sequence ID" value="GIO26915.1"/>
    <property type="molecule type" value="Genomic_DNA"/>
</dbReference>
<name>A0A919XA42_9BACI</name>
<feature type="transmembrane region" description="Helical" evidence="1">
    <location>
        <begin position="112"/>
        <end position="132"/>
    </location>
</feature>
<reference evidence="4" key="1">
    <citation type="submission" date="2021-03" db="EMBL/GenBank/DDBJ databases">
        <title>Antimicrobial resistance genes in bacteria isolated from Japanese honey, and their potential for conferring macrolide and lincosamide resistance in the American foulbrood pathogen Paenibacillus larvae.</title>
        <authorList>
            <person name="Okamoto M."/>
            <person name="Kumagai M."/>
            <person name="Kanamori H."/>
            <person name="Takamatsu D."/>
        </authorList>
    </citation>
    <scope>NUCLEOTIDE SEQUENCE</scope>
    <source>
        <strain evidence="4">J43TS3</strain>
    </source>
</reference>
<dbReference type="Pfam" id="PF13579">
    <property type="entry name" value="Glyco_trans_4_4"/>
    <property type="match status" value="1"/>
</dbReference>
<dbReference type="AlphaFoldDB" id="A0A919XA42"/>
<keyword evidence="1" id="KW-0812">Transmembrane</keyword>
<evidence type="ECO:0000256" key="1">
    <source>
        <dbReference type="SAM" id="Phobius"/>
    </source>
</evidence>
<dbReference type="InterPro" id="IPR001296">
    <property type="entry name" value="Glyco_trans_1"/>
</dbReference>
<dbReference type="CDD" id="cd03794">
    <property type="entry name" value="GT4_WbuB-like"/>
    <property type="match status" value="1"/>
</dbReference>
<feature type="domain" description="Glycosyltransferase subfamily 4-like N-terminal" evidence="3">
    <location>
        <begin position="25"/>
        <end position="206"/>
    </location>
</feature>
<evidence type="ECO:0000259" key="2">
    <source>
        <dbReference type="Pfam" id="PF00534"/>
    </source>
</evidence>
<feature type="domain" description="Glycosyl transferase family 1" evidence="2">
    <location>
        <begin position="208"/>
        <end position="378"/>
    </location>
</feature>
<proteinExistence type="predicted"/>
<keyword evidence="1" id="KW-0472">Membrane</keyword>
<dbReference type="InterPro" id="IPR050194">
    <property type="entry name" value="Glycosyltransferase_grp1"/>
</dbReference>
<evidence type="ECO:0000313" key="5">
    <source>
        <dbReference type="Proteomes" id="UP000676917"/>
    </source>
</evidence>
<dbReference type="Proteomes" id="UP000676917">
    <property type="component" value="Unassembled WGS sequence"/>
</dbReference>
<evidence type="ECO:0000259" key="3">
    <source>
        <dbReference type="Pfam" id="PF13579"/>
    </source>
</evidence>
<dbReference type="SUPFAM" id="SSF53756">
    <property type="entry name" value="UDP-Glycosyltransferase/glycogen phosphorylase"/>
    <property type="match status" value="1"/>
</dbReference>
<dbReference type="Pfam" id="PF00534">
    <property type="entry name" value="Glycos_transf_1"/>
    <property type="match status" value="1"/>
</dbReference>
<dbReference type="PANTHER" id="PTHR45947">
    <property type="entry name" value="SULFOQUINOVOSYL TRANSFERASE SQD2"/>
    <property type="match status" value="1"/>
</dbReference>
<dbReference type="Gene3D" id="3.40.50.2000">
    <property type="entry name" value="Glycogen Phosphorylase B"/>
    <property type="match status" value="2"/>
</dbReference>
<dbReference type="PANTHER" id="PTHR45947:SF3">
    <property type="entry name" value="SULFOQUINOVOSYL TRANSFERASE SQD2"/>
    <property type="match status" value="1"/>
</dbReference>
<dbReference type="RefSeq" id="WP_212920411.1">
    <property type="nucleotide sequence ID" value="NZ_BORP01000002.1"/>
</dbReference>
<dbReference type="GO" id="GO:0016758">
    <property type="term" value="F:hexosyltransferase activity"/>
    <property type="evidence" value="ECO:0007669"/>
    <property type="project" value="TreeGrafter"/>
</dbReference>
<gene>
    <name evidence="4" type="ORF">J43TS3_15260</name>
</gene>
<organism evidence="4 5">
    <name type="scientific">Ornithinibacillus bavariensis</name>
    <dbReference type="NCBI Taxonomy" id="545502"/>
    <lineage>
        <taxon>Bacteria</taxon>
        <taxon>Bacillati</taxon>
        <taxon>Bacillota</taxon>
        <taxon>Bacilli</taxon>
        <taxon>Bacillales</taxon>
        <taxon>Bacillaceae</taxon>
        <taxon>Ornithinibacillus</taxon>
    </lineage>
</organism>
<sequence>MTKKVLIMTQNFYPVIGSAGNRMKNIFQLLNKNNIETRVLTIEPSYPNKNLYKNKEFWDDEELNNETKNIIRVPIKNKKFSSSIFSRLFFYLEIMVRFIVTLWKIRKEKFDYILVSTPPIFIVFSAFIGKFLTKSKVILEVRDLWPDSLLGVKAFDSRLTIRFFRYLERRMYQKADAIVINSKGFEKHITDKIRHAEKPIVYIPNGPRENEITSNREFDREFSVVYTGNIGLAQDIDRLKAIAKSLHEHNIVFNVIGYGIKAGDFADYLEKNNLIGVRVYKPTTRKKSLDLIRQSNIAIAFLNDEGVFSTVLPGKIIDYITCKTPVVAGVKGTAAELINNNKVGFAFESRDVDKMIHKIIELKQDSNKLKELAENCEKVVKQEFLWETNISKLIGIIESK</sequence>
<accession>A0A919XA42</accession>
<keyword evidence="5" id="KW-1185">Reference proteome</keyword>